<dbReference type="Pfam" id="PF02836">
    <property type="entry name" value="Glyco_hydro_2_C"/>
    <property type="match status" value="1"/>
</dbReference>
<dbReference type="Pfam" id="PF02837">
    <property type="entry name" value="Glyco_hydro_2_N"/>
    <property type="match status" value="1"/>
</dbReference>
<dbReference type="InterPro" id="IPR051913">
    <property type="entry name" value="GH2_Domain-Containing"/>
</dbReference>
<comment type="caution">
    <text evidence="5">The sequence shown here is derived from an EMBL/GenBank/DDBJ whole genome shotgun (WGS) entry which is preliminary data.</text>
</comment>
<proteinExistence type="inferred from homology"/>
<organism evidence="5 6">
    <name type="scientific">Actinacidiphila acididurans</name>
    <dbReference type="NCBI Taxonomy" id="2784346"/>
    <lineage>
        <taxon>Bacteria</taxon>
        <taxon>Bacillati</taxon>
        <taxon>Actinomycetota</taxon>
        <taxon>Actinomycetes</taxon>
        <taxon>Kitasatosporales</taxon>
        <taxon>Streptomycetaceae</taxon>
        <taxon>Actinacidiphila</taxon>
    </lineage>
</organism>
<dbReference type="RefSeq" id="WP_205355278.1">
    <property type="nucleotide sequence ID" value="NZ_JADKYB010000001.1"/>
</dbReference>
<dbReference type="Gene3D" id="2.60.120.260">
    <property type="entry name" value="Galactose-binding domain-like"/>
    <property type="match status" value="1"/>
</dbReference>
<evidence type="ECO:0000259" key="3">
    <source>
        <dbReference type="Pfam" id="PF02836"/>
    </source>
</evidence>
<name>A0ABS2TMG0_9ACTN</name>
<keyword evidence="5" id="KW-0378">Hydrolase</keyword>
<gene>
    <name evidence="5" type="ORF">ITX44_02600</name>
</gene>
<evidence type="ECO:0000256" key="2">
    <source>
        <dbReference type="SAM" id="MobiDB-lite"/>
    </source>
</evidence>
<dbReference type="PANTHER" id="PTHR42732:SF3">
    <property type="entry name" value="HYDROLASE"/>
    <property type="match status" value="1"/>
</dbReference>
<dbReference type="InterPro" id="IPR008979">
    <property type="entry name" value="Galactose-bd-like_sf"/>
</dbReference>
<dbReference type="GO" id="GO:0016787">
    <property type="term" value="F:hydrolase activity"/>
    <property type="evidence" value="ECO:0007669"/>
    <property type="project" value="UniProtKB-KW"/>
</dbReference>
<dbReference type="SUPFAM" id="SSF51445">
    <property type="entry name" value="(Trans)glycosidases"/>
    <property type="match status" value="1"/>
</dbReference>
<evidence type="ECO:0000256" key="1">
    <source>
        <dbReference type="ARBA" id="ARBA00007401"/>
    </source>
</evidence>
<dbReference type="PANTHER" id="PTHR42732">
    <property type="entry name" value="BETA-GALACTOSIDASE"/>
    <property type="match status" value="1"/>
</dbReference>
<evidence type="ECO:0000313" key="5">
    <source>
        <dbReference type="EMBL" id="MBM9503435.1"/>
    </source>
</evidence>
<evidence type="ECO:0000259" key="4">
    <source>
        <dbReference type="Pfam" id="PF02837"/>
    </source>
</evidence>
<feature type="domain" description="Glycoside hydrolase family 2 catalytic" evidence="3">
    <location>
        <begin position="336"/>
        <end position="491"/>
    </location>
</feature>
<dbReference type="SUPFAM" id="SSF49785">
    <property type="entry name" value="Galactose-binding domain-like"/>
    <property type="match status" value="1"/>
</dbReference>
<feature type="region of interest" description="Disordered" evidence="2">
    <location>
        <begin position="40"/>
        <end position="92"/>
    </location>
</feature>
<feature type="domain" description="Glycosyl hydrolases family 2 sugar binding" evidence="4">
    <location>
        <begin position="21"/>
        <end position="168"/>
    </location>
</feature>
<dbReference type="InterPro" id="IPR017853">
    <property type="entry name" value="GH"/>
</dbReference>
<feature type="compositionally biased region" description="Low complexity" evidence="2">
    <location>
        <begin position="49"/>
        <end position="63"/>
    </location>
</feature>
<dbReference type="InterPro" id="IPR006103">
    <property type="entry name" value="Glyco_hydro_2_cat"/>
</dbReference>
<sequence>MSVSRQDGSYPRPMLRRERWHSLDGVWDFGYDDADAGEREAWFGDDARPAAPGPAAAAGPSGALSTSDPSAPDPFDRRITVPFPPEAPASGIGETAPHRVVWYRRRIPHAVLAPAAGERSLVHFGAVDHRARVWLDGRLVAEHIGGQTPFTADVTDALRPGATEHVLVVRAEDDPADLAQPRGKQDWRDRPHAVWYERTTGIWQSVWAETVPVQHIADLAWTADPARGVLAEVTLARTPQRPVAVEIVLSLDGRVLAETSAVVGTPRARVDVVIPALGNGIDREDLLWHPERPVLLDARVTVREAGAGTGEVVGSADPAAPVDMVDSYVGLRSVGVGGGAFLLNDRPYYVRSVLNQGYRTDTLLASRGSDELRREVELIKAMGFNAVRIHQKVEDPRFLHWADRLGLLVWGETGAAYEFSAHAVELLTREWLEIVRRDRSHPSIVTWVPINESWGASDIAHDTAQRHYSIALANLTRAVDPSRPVVSNEGWEHTDSDILGVHDYSGDPQVLTARYGGTAGFSAQLTGLGPQGRRLSVTAGQTERYAAGDAPLMITEFGGLSLAADEGEFSYTRTSSDTQYAALLSDLFAALRDSPLVAGFCYTQFMDTAQETNGLLFPDGTPKLPLETIHRIVTGLKDPSAPA</sequence>
<dbReference type="InterPro" id="IPR006104">
    <property type="entry name" value="Glyco_hydro_2_N"/>
</dbReference>
<comment type="similarity">
    <text evidence="1">Belongs to the glycosyl hydrolase 2 family.</text>
</comment>
<dbReference type="EMBL" id="JADKYB010000001">
    <property type="protein sequence ID" value="MBM9503435.1"/>
    <property type="molecule type" value="Genomic_DNA"/>
</dbReference>
<reference evidence="5 6" key="1">
    <citation type="submission" date="2021-01" db="EMBL/GenBank/DDBJ databases">
        <title>Streptomyces acididurans sp. nov., isolated from a peat swamp forest soil.</title>
        <authorList>
            <person name="Chantavorakit T."/>
            <person name="Duangmal K."/>
        </authorList>
    </citation>
    <scope>NUCLEOTIDE SEQUENCE [LARGE SCALE GENOMIC DNA]</scope>
    <source>
        <strain evidence="5 6">KK5PA1</strain>
    </source>
</reference>
<keyword evidence="6" id="KW-1185">Reference proteome</keyword>
<accession>A0ABS2TMG0</accession>
<evidence type="ECO:0000313" key="6">
    <source>
        <dbReference type="Proteomes" id="UP000749040"/>
    </source>
</evidence>
<dbReference type="Proteomes" id="UP000749040">
    <property type="component" value="Unassembled WGS sequence"/>
</dbReference>
<dbReference type="Gene3D" id="3.20.20.80">
    <property type="entry name" value="Glycosidases"/>
    <property type="match status" value="1"/>
</dbReference>
<protein>
    <submittedName>
        <fullName evidence="5">Glycoside hydrolase family 2</fullName>
    </submittedName>
</protein>